<accession>A0AAE3GJ32</accession>
<comment type="caution">
    <text evidence="2">The sequence shown here is derived from an EMBL/GenBank/DDBJ whole genome shotgun (WGS) entry which is preliminary data.</text>
</comment>
<dbReference type="AlphaFoldDB" id="A0AAE3GJ32"/>
<keyword evidence="3" id="KW-1185">Reference proteome</keyword>
<feature type="region of interest" description="Disordered" evidence="1">
    <location>
        <begin position="1"/>
        <end position="47"/>
    </location>
</feature>
<evidence type="ECO:0000256" key="1">
    <source>
        <dbReference type="SAM" id="MobiDB-lite"/>
    </source>
</evidence>
<sequence length="47" mass="4737">MTVVSTDRLAQTMMPSVPTTASGPTSASANDSSAVGITPTNTDTRPL</sequence>
<proteinExistence type="predicted"/>
<organism evidence="2 3">
    <name type="scientific">Goodfellowiella coeruleoviolacea</name>
    <dbReference type="NCBI Taxonomy" id="334858"/>
    <lineage>
        <taxon>Bacteria</taxon>
        <taxon>Bacillati</taxon>
        <taxon>Actinomycetota</taxon>
        <taxon>Actinomycetes</taxon>
        <taxon>Pseudonocardiales</taxon>
        <taxon>Pseudonocardiaceae</taxon>
        <taxon>Goodfellowiella</taxon>
    </lineage>
</organism>
<evidence type="ECO:0000313" key="3">
    <source>
        <dbReference type="Proteomes" id="UP001206128"/>
    </source>
</evidence>
<evidence type="ECO:0000313" key="2">
    <source>
        <dbReference type="EMBL" id="MCP2169142.1"/>
    </source>
</evidence>
<gene>
    <name evidence="2" type="ORF">LX83_006026</name>
</gene>
<name>A0AAE3GJ32_9PSEU</name>
<reference evidence="2" key="1">
    <citation type="submission" date="2022-06" db="EMBL/GenBank/DDBJ databases">
        <title>Genomic Encyclopedia of Archaeal and Bacterial Type Strains, Phase II (KMG-II): from individual species to whole genera.</title>
        <authorList>
            <person name="Goeker M."/>
        </authorList>
    </citation>
    <scope>NUCLEOTIDE SEQUENCE</scope>
    <source>
        <strain evidence="2">DSM 43935</strain>
    </source>
</reference>
<dbReference type="EMBL" id="JAMTCK010000017">
    <property type="protein sequence ID" value="MCP2169142.1"/>
    <property type="molecule type" value="Genomic_DNA"/>
</dbReference>
<protein>
    <submittedName>
        <fullName evidence="2">Uncharacterized protein</fullName>
    </submittedName>
</protein>
<dbReference type="Proteomes" id="UP001206128">
    <property type="component" value="Unassembled WGS sequence"/>
</dbReference>